<feature type="transmembrane region" description="Helical" evidence="1">
    <location>
        <begin position="96"/>
        <end position="115"/>
    </location>
</feature>
<comment type="caution">
    <text evidence="2">The sequence shown here is derived from an EMBL/GenBank/DDBJ whole genome shotgun (WGS) entry which is preliminary data.</text>
</comment>
<gene>
    <name evidence="2" type="ORF">GOODEAATRI_028525</name>
</gene>
<accession>A0ABV0PHZ4</accession>
<evidence type="ECO:0000256" key="1">
    <source>
        <dbReference type="SAM" id="Phobius"/>
    </source>
</evidence>
<organism evidence="2 3">
    <name type="scientific">Goodea atripinnis</name>
    <dbReference type="NCBI Taxonomy" id="208336"/>
    <lineage>
        <taxon>Eukaryota</taxon>
        <taxon>Metazoa</taxon>
        <taxon>Chordata</taxon>
        <taxon>Craniata</taxon>
        <taxon>Vertebrata</taxon>
        <taxon>Euteleostomi</taxon>
        <taxon>Actinopterygii</taxon>
        <taxon>Neopterygii</taxon>
        <taxon>Teleostei</taxon>
        <taxon>Neoteleostei</taxon>
        <taxon>Acanthomorphata</taxon>
        <taxon>Ovalentaria</taxon>
        <taxon>Atherinomorphae</taxon>
        <taxon>Cyprinodontiformes</taxon>
        <taxon>Goodeidae</taxon>
        <taxon>Goodea</taxon>
    </lineage>
</organism>
<keyword evidence="1" id="KW-0812">Transmembrane</keyword>
<keyword evidence="3" id="KW-1185">Reference proteome</keyword>
<proteinExistence type="predicted"/>
<sequence>MKIVNYSRPHVVTTQPASQPVRPVHLYLCVKMIRTKQFRNELHQKLSWMSTPDLFRQPDNFNILPPGTGLKIDHFHATSSALRLHPGTGLLQFGKAALVIGCNTAAIAFMSIFMFSEGHMSGELRHDQVGEPCHNGFAVGEIRSTCVSNQPVHTQAKTGKCFLNVQEPEDCCHPPDLTNVRNCPTEIDLSAW</sequence>
<keyword evidence="1" id="KW-0472">Membrane</keyword>
<name>A0ABV0PHZ4_9TELE</name>
<evidence type="ECO:0000313" key="2">
    <source>
        <dbReference type="EMBL" id="MEQ2183036.1"/>
    </source>
</evidence>
<reference evidence="2 3" key="1">
    <citation type="submission" date="2021-06" db="EMBL/GenBank/DDBJ databases">
        <authorList>
            <person name="Palmer J.M."/>
        </authorList>
    </citation>
    <scope>NUCLEOTIDE SEQUENCE [LARGE SCALE GENOMIC DNA]</scope>
    <source>
        <strain evidence="2 3">GA_2019</strain>
        <tissue evidence="2">Muscle</tissue>
    </source>
</reference>
<dbReference type="Proteomes" id="UP001476798">
    <property type="component" value="Unassembled WGS sequence"/>
</dbReference>
<keyword evidence="1" id="KW-1133">Transmembrane helix</keyword>
<evidence type="ECO:0000313" key="3">
    <source>
        <dbReference type="Proteomes" id="UP001476798"/>
    </source>
</evidence>
<protein>
    <submittedName>
        <fullName evidence="2">Uncharacterized protein</fullName>
    </submittedName>
</protein>
<dbReference type="EMBL" id="JAHRIO010073940">
    <property type="protein sequence ID" value="MEQ2183036.1"/>
    <property type="molecule type" value="Genomic_DNA"/>
</dbReference>